<dbReference type="InterPro" id="IPR001638">
    <property type="entry name" value="Solute-binding_3/MltF_N"/>
</dbReference>
<keyword evidence="5" id="KW-1185">Reference proteome</keyword>
<feature type="signal peptide" evidence="2">
    <location>
        <begin position="1"/>
        <end position="39"/>
    </location>
</feature>
<dbReference type="SMART" id="SM00062">
    <property type="entry name" value="PBPb"/>
    <property type="match status" value="1"/>
</dbReference>
<protein>
    <recommendedName>
        <fullName evidence="3">Solute-binding protein family 3/N-terminal domain-containing protein</fullName>
    </recommendedName>
</protein>
<dbReference type="RefSeq" id="WP_083239073.1">
    <property type="nucleotide sequence ID" value="NZ_LPWF01000013.1"/>
</dbReference>
<dbReference type="PANTHER" id="PTHR35936">
    <property type="entry name" value="MEMBRANE-BOUND LYTIC MUREIN TRANSGLYCOSYLASE F"/>
    <property type="match status" value="1"/>
</dbReference>
<dbReference type="Pfam" id="PF00497">
    <property type="entry name" value="SBP_bac_3"/>
    <property type="match status" value="1"/>
</dbReference>
<evidence type="ECO:0000313" key="4">
    <source>
        <dbReference type="EMBL" id="ODS00442.1"/>
    </source>
</evidence>
<dbReference type="EMBL" id="LPWF01000013">
    <property type="protein sequence ID" value="ODS00442.1"/>
    <property type="molecule type" value="Genomic_DNA"/>
</dbReference>
<feature type="chain" id="PRO_5009138956" description="Solute-binding protein family 3/N-terminal domain-containing protein" evidence="2">
    <location>
        <begin position="40"/>
        <end position="296"/>
    </location>
</feature>
<name>A0A1E3W4L2_9HYPH</name>
<dbReference type="STRING" id="1774969.AUC69_00810"/>
<sequence>MNKSGTVIPPSTRQNLTACWLAALALAVAFAWLPAPAFAQGRSAIVPDNWQGDALRPKPDMKGLDKLRFITDSDYPPFHYYDEVGALTGFNVDLAKAICEVLEVQCEINATNWNDLIPSLDKGEADAAIASIRITEEALKSADFTSRYYATPARFVVHKGTDLKDIRPETVKGLKIGVAKGTGHEAYLQKFFPDAAIAAFDTPEDAQKALKNGAIDLIFGDGITLTFWLNGVTSEACCEFRGGPYIDSKYFGEGVGIAVKKGNRKLAEILSYGLEQVHDSGRYEELFLRYFPMSFF</sequence>
<evidence type="ECO:0000259" key="3">
    <source>
        <dbReference type="SMART" id="SM00062"/>
    </source>
</evidence>
<dbReference type="OrthoDB" id="9796586at2"/>
<gene>
    <name evidence="4" type="ORF">AUC69_00810</name>
</gene>
<evidence type="ECO:0000256" key="1">
    <source>
        <dbReference type="ARBA" id="ARBA00022729"/>
    </source>
</evidence>
<dbReference type="CDD" id="cd01001">
    <property type="entry name" value="PBP2_HisJ_LAO_like"/>
    <property type="match status" value="1"/>
</dbReference>
<comment type="caution">
    <text evidence="4">The sequence shown here is derived from an EMBL/GenBank/DDBJ whole genome shotgun (WGS) entry which is preliminary data.</text>
</comment>
<proteinExistence type="predicted"/>
<keyword evidence="1 2" id="KW-0732">Signal</keyword>
<accession>A0A1E3W4L2</accession>
<dbReference type="AlphaFoldDB" id="A0A1E3W4L2"/>
<dbReference type="PANTHER" id="PTHR35936:SF35">
    <property type="entry name" value="L-CYSTINE-BINDING PROTEIN TCYJ"/>
    <property type="match status" value="1"/>
</dbReference>
<organism evidence="4 5">
    <name type="scientific">Methyloceanibacter superfactus</name>
    <dbReference type="NCBI Taxonomy" id="1774969"/>
    <lineage>
        <taxon>Bacteria</taxon>
        <taxon>Pseudomonadati</taxon>
        <taxon>Pseudomonadota</taxon>
        <taxon>Alphaproteobacteria</taxon>
        <taxon>Hyphomicrobiales</taxon>
        <taxon>Hyphomicrobiaceae</taxon>
        <taxon>Methyloceanibacter</taxon>
    </lineage>
</organism>
<evidence type="ECO:0000256" key="2">
    <source>
        <dbReference type="SAM" id="SignalP"/>
    </source>
</evidence>
<evidence type="ECO:0000313" key="5">
    <source>
        <dbReference type="Proteomes" id="UP000094472"/>
    </source>
</evidence>
<feature type="domain" description="Solute-binding protein family 3/N-terminal" evidence="3">
    <location>
        <begin position="66"/>
        <end position="294"/>
    </location>
</feature>
<dbReference type="SUPFAM" id="SSF53850">
    <property type="entry name" value="Periplasmic binding protein-like II"/>
    <property type="match status" value="1"/>
</dbReference>
<dbReference type="Proteomes" id="UP000094472">
    <property type="component" value="Unassembled WGS sequence"/>
</dbReference>
<reference evidence="4 5" key="1">
    <citation type="journal article" date="2016" name="Environ. Microbiol.">
        <title>New Methyloceanibacter diversity from North Sea sediments includes methanotroph containing solely the soluble methane monooxygenase.</title>
        <authorList>
            <person name="Vekeman B."/>
            <person name="Kerckhof F.M."/>
            <person name="Cremers G."/>
            <person name="de Vos P."/>
            <person name="Vandamme P."/>
            <person name="Boon N."/>
            <person name="Op den Camp H.J."/>
            <person name="Heylen K."/>
        </authorList>
    </citation>
    <scope>NUCLEOTIDE SEQUENCE [LARGE SCALE GENOMIC DNA]</scope>
    <source>
        <strain evidence="4 5">R-67175</strain>
    </source>
</reference>
<dbReference type="Gene3D" id="3.40.190.10">
    <property type="entry name" value="Periplasmic binding protein-like II"/>
    <property type="match status" value="2"/>
</dbReference>